<name>X1QQV3_9ZZZZ</name>
<evidence type="ECO:0000313" key="1">
    <source>
        <dbReference type="EMBL" id="GAI70613.1"/>
    </source>
</evidence>
<gene>
    <name evidence="1" type="ORF">S12H4_09315</name>
</gene>
<dbReference type="EMBL" id="BARW01003753">
    <property type="protein sequence ID" value="GAI70613.1"/>
    <property type="molecule type" value="Genomic_DNA"/>
</dbReference>
<reference evidence="1" key="1">
    <citation type="journal article" date="2014" name="Front. Microbiol.">
        <title>High frequency of phylogenetically diverse reductive dehalogenase-homologous genes in deep subseafloor sedimentary metagenomes.</title>
        <authorList>
            <person name="Kawai M."/>
            <person name="Futagami T."/>
            <person name="Toyoda A."/>
            <person name="Takaki Y."/>
            <person name="Nishi S."/>
            <person name="Hori S."/>
            <person name="Arai W."/>
            <person name="Tsubouchi T."/>
            <person name="Morono Y."/>
            <person name="Uchiyama I."/>
            <person name="Ito T."/>
            <person name="Fujiyama A."/>
            <person name="Inagaki F."/>
            <person name="Takami H."/>
        </authorList>
    </citation>
    <scope>NUCLEOTIDE SEQUENCE</scope>
    <source>
        <strain evidence="1">Expedition CK06-06</strain>
    </source>
</reference>
<feature type="non-terminal residue" evidence="1">
    <location>
        <position position="52"/>
    </location>
</feature>
<protein>
    <submittedName>
        <fullName evidence="1">Uncharacterized protein</fullName>
    </submittedName>
</protein>
<sequence length="52" mass="5572">MRKPLVRIIPIRGVVISGESSPLGPLPILPFAGGGVTQSDDIVRYIQLLESD</sequence>
<organism evidence="1">
    <name type="scientific">marine sediment metagenome</name>
    <dbReference type="NCBI Taxonomy" id="412755"/>
    <lineage>
        <taxon>unclassified sequences</taxon>
        <taxon>metagenomes</taxon>
        <taxon>ecological metagenomes</taxon>
    </lineage>
</organism>
<proteinExistence type="predicted"/>
<comment type="caution">
    <text evidence="1">The sequence shown here is derived from an EMBL/GenBank/DDBJ whole genome shotgun (WGS) entry which is preliminary data.</text>
</comment>
<dbReference type="AlphaFoldDB" id="X1QQV3"/>
<accession>X1QQV3</accession>